<protein>
    <recommendedName>
        <fullName evidence="4">Transmembrane protein</fullName>
    </recommendedName>
</protein>
<gene>
    <name evidence="2" type="ORF">RND71_009495</name>
</gene>
<keyword evidence="3" id="KW-1185">Reference proteome</keyword>
<evidence type="ECO:0000313" key="3">
    <source>
        <dbReference type="Proteomes" id="UP001291623"/>
    </source>
</evidence>
<evidence type="ECO:0008006" key="4">
    <source>
        <dbReference type="Google" id="ProtNLM"/>
    </source>
</evidence>
<accession>A0AAE1SHD2</accession>
<feature type="transmembrane region" description="Helical" evidence="1">
    <location>
        <begin position="111"/>
        <end position="130"/>
    </location>
</feature>
<dbReference type="EMBL" id="JAVYJV010000005">
    <property type="protein sequence ID" value="KAK4370020.1"/>
    <property type="molecule type" value="Genomic_DNA"/>
</dbReference>
<organism evidence="2 3">
    <name type="scientific">Anisodus tanguticus</name>
    <dbReference type="NCBI Taxonomy" id="243964"/>
    <lineage>
        <taxon>Eukaryota</taxon>
        <taxon>Viridiplantae</taxon>
        <taxon>Streptophyta</taxon>
        <taxon>Embryophyta</taxon>
        <taxon>Tracheophyta</taxon>
        <taxon>Spermatophyta</taxon>
        <taxon>Magnoliopsida</taxon>
        <taxon>eudicotyledons</taxon>
        <taxon>Gunneridae</taxon>
        <taxon>Pentapetalae</taxon>
        <taxon>asterids</taxon>
        <taxon>lamiids</taxon>
        <taxon>Solanales</taxon>
        <taxon>Solanaceae</taxon>
        <taxon>Solanoideae</taxon>
        <taxon>Hyoscyameae</taxon>
        <taxon>Anisodus</taxon>
    </lineage>
</organism>
<dbReference type="AlphaFoldDB" id="A0AAE1SHD2"/>
<evidence type="ECO:0000313" key="2">
    <source>
        <dbReference type="EMBL" id="KAK4370020.1"/>
    </source>
</evidence>
<comment type="caution">
    <text evidence="2">The sequence shown here is derived from an EMBL/GenBank/DDBJ whole genome shotgun (WGS) entry which is preliminary data.</text>
</comment>
<dbReference type="Proteomes" id="UP001291623">
    <property type="component" value="Unassembled WGS sequence"/>
</dbReference>
<keyword evidence="1" id="KW-0472">Membrane</keyword>
<name>A0AAE1SHD2_9SOLA</name>
<keyword evidence="1" id="KW-1133">Transmembrane helix</keyword>
<evidence type="ECO:0000256" key="1">
    <source>
        <dbReference type="SAM" id="Phobius"/>
    </source>
</evidence>
<sequence length="132" mass="15212">MSHSSSVSSGSRMKCHYGISAWIFMAYTPVNDGRSFYEAVDLIHILKKNDCLRREKKSLKMRMNDLERYLAFDIEEKCERQDEISVSKGEDVVVDNEEAAVENLKEKVLKMWILIAISCCCFAAFITSWVTK</sequence>
<proteinExistence type="predicted"/>
<reference evidence="2" key="1">
    <citation type="submission" date="2023-12" db="EMBL/GenBank/DDBJ databases">
        <title>Genome assembly of Anisodus tanguticus.</title>
        <authorList>
            <person name="Wang Y.-J."/>
        </authorList>
    </citation>
    <scope>NUCLEOTIDE SEQUENCE</scope>
    <source>
        <strain evidence="2">KB-2021</strain>
        <tissue evidence="2">Leaf</tissue>
    </source>
</reference>
<keyword evidence="1" id="KW-0812">Transmembrane</keyword>